<protein>
    <submittedName>
        <fullName evidence="9">Unannotated protein</fullName>
    </submittedName>
</protein>
<dbReference type="InterPro" id="IPR013249">
    <property type="entry name" value="RNA_pol_sigma70_r4_t2"/>
</dbReference>
<dbReference type="NCBIfam" id="TIGR02937">
    <property type="entry name" value="sigma70-ECF"/>
    <property type="match status" value="1"/>
</dbReference>
<reference evidence="9" key="1">
    <citation type="submission" date="2020-05" db="EMBL/GenBank/DDBJ databases">
        <authorList>
            <person name="Chiriac C."/>
            <person name="Salcher M."/>
            <person name="Ghai R."/>
            <person name="Kavagutti S V."/>
        </authorList>
    </citation>
    <scope>NUCLEOTIDE SEQUENCE</scope>
</reference>
<evidence type="ECO:0000259" key="6">
    <source>
        <dbReference type="Pfam" id="PF04542"/>
    </source>
</evidence>
<dbReference type="InterPro" id="IPR037401">
    <property type="entry name" value="SnoaL-like"/>
</dbReference>
<dbReference type="NCBIfam" id="NF006089">
    <property type="entry name" value="PRK08241.1"/>
    <property type="match status" value="1"/>
</dbReference>
<dbReference type="Gene3D" id="3.10.450.50">
    <property type="match status" value="1"/>
</dbReference>
<dbReference type="InterPro" id="IPR013325">
    <property type="entry name" value="RNA_pol_sigma_r2"/>
</dbReference>
<dbReference type="Gene3D" id="1.10.1740.10">
    <property type="match status" value="1"/>
</dbReference>
<dbReference type="SUPFAM" id="SSF88946">
    <property type="entry name" value="Sigma2 domain of RNA polymerase sigma factors"/>
    <property type="match status" value="1"/>
</dbReference>
<evidence type="ECO:0000256" key="2">
    <source>
        <dbReference type="ARBA" id="ARBA00011344"/>
    </source>
</evidence>
<feature type="domain" description="SnoaL-like" evidence="8">
    <location>
        <begin position="213"/>
        <end position="309"/>
    </location>
</feature>
<dbReference type="InterPro" id="IPR032710">
    <property type="entry name" value="NTF2-like_dom_sf"/>
</dbReference>
<dbReference type="GO" id="GO:0016987">
    <property type="term" value="F:sigma factor activity"/>
    <property type="evidence" value="ECO:0007669"/>
    <property type="project" value="UniProtKB-KW"/>
</dbReference>
<dbReference type="Pfam" id="PF04542">
    <property type="entry name" value="Sigma70_r2"/>
    <property type="match status" value="1"/>
</dbReference>
<dbReference type="SUPFAM" id="SSF54427">
    <property type="entry name" value="NTF2-like"/>
    <property type="match status" value="1"/>
</dbReference>
<proteinExistence type="inferred from homology"/>
<sequence length="340" mass="37298">MATRTSSVSPAPRAVPGLELELERLRPQLTGYCYRMLGSWFEAEDAVQETMVRAWRRSSTLTERAALKSWLYRIATNVCLDALKGTKRRARPMDLGPSSTAESALGGQPENVWIEPVPDVRVLSAGADPADVAADRETIRLAFVTALQHLPPRQRAVLVLRTVLHWSAAEVADLLETTVASVNSALQRARATLDTVQPSEDLTALGDGDRELVDRYVDCFERYDVDALVALLHEDATFQMPPMELWLRGPEQIARFYRGQGAACRGSRVVPTAANGSPAFGAYKPDPDDPELFRPWSIAVLEIAGGRIVGIHNFLDTRLFAEFGLPPELRGAGTAQLAPL</sequence>
<dbReference type="InterPro" id="IPR039425">
    <property type="entry name" value="RNA_pol_sigma-70-like"/>
</dbReference>
<comment type="subunit">
    <text evidence="2">Interacts transiently with the RNA polymerase catalytic core formed by RpoA, RpoB, RpoC and RpoZ (2 alpha, 1 beta, 1 beta' and 1 omega subunit) to form the RNA polymerase holoenzyme that can initiate transcription.</text>
</comment>
<dbReference type="InterPro" id="IPR014305">
    <property type="entry name" value="RNA_pol_sigma-G_actinobac"/>
</dbReference>
<dbReference type="PANTHER" id="PTHR43133:SF65">
    <property type="entry name" value="ECF RNA POLYMERASE SIGMA FACTOR SIGG"/>
    <property type="match status" value="1"/>
</dbReference>
<evidence type="ECO:0000259" key="7">
    <source>
        <dbReference type="Pfam" id="PF08281"/>
    </source>
</evidence>
<accession>A0A6J7JGE1</accession>
<gene>
    <name evidence="9" type="ORF">UFOPK3564_03026</name>
</gene>
<dbReference type="InterPro" id="IPR007627">
    <property type="entry name" value="RNA_pol_sigma70_r2"/>
</dbReference>
<dbReference type="GO" id="GO:0006352">
    <property type="term" value="P:DNA-templated transcription initiation"/>
    <property type="evidence" value="ECO:0007669"/>
    <property type="project" value="InterPro"/>
</dbReference>
<feature type="domain" description="RNA polymerase sigma-70 region 2" evidence="6">
    <location>
        <begin position="23"/>
        <end position="88"/>
    </location>
</feature>
<dbReference type="GO" id="GO:0003677">
    <property type="term" value="F:DNA binding"/>
    <property type="evidence" value="ECO:0007669"/>
    <property type="project" value="InterPro"/>
</dbReference>
<dbReference type="Gene3D" id="1.10.10.10">
    <property type="entry name" value="Winged helix-like DNA-binding domain superfamily/Winged helix DNA-binding domain"/>
    <property type="match status" value="1"/>
</dbReference>
<dbReference type="NCBIfam" id="TIGR02960">
    <property type="entry name" value="SigX5"/>
    <property type="match status" value="1"/>
</dbReference>
<evidence type="ECO:0000313" key="9">
    <source>
        <dbReference type="EMBL" id="CAB4942410.1"/>
    </source>
</evidence>
<dbReference type="InterPro" id="IPR036388">
    <property type="entry name" value="WH-like_DNA-bd_sf"/>
</dbReference>
<dbReference type="AlphaFoldDB" id="A0A6J7JGE1"/>
<dbReference type="CDD" id="cd06171">
    <property type="entry name" value="Sigma70_r4"/>
    <property type="match status" value="1"/>
</dbReference>
<keyword evidence="4" id="KW-0731">Sigma factor</keyword>
<evidence type="ECO:0000256" key="3">
    <source>
        <dbReference type="ARBA" id="ARBA00023015"/>
    </source>
</evidence>
<evidence type="ECO:0000256" key="5">
    <source>
        <dbReference type="ARBA" id="ARBA00023163"/>
    </source>
</evidence>
<dbReference type="Pfam" id="PF08281">
    <property type="entry name" value="Sigma70_r4_2"/>
    <property type="match status" value="1"/>
</dbReference>
<dbReference type="Pfam" id="PF12680">
    <property type="entry name" value="SnoaL_2"/>
    <property type="match status" value="1"/>
</dbReference>
<evidence type="ECO:0000256" key="4">
    <source>
        <dbReference type="ARBA" id="ARBA00023082"/>
    </source>
</evidence>
<dbReference type="SUPFAM" id="SSF88659">
    <property type="entry name" value="Sigma3 and sigma4 domains of RNA polymerase sigma factors"/>
    <property type="match status" value="1"/>
</dbReference>
<keyword evidence="3" id="KW-0805">Transcription regulation</keyword>
<evidence type="ECO:0000259" key="8">
    <source>
        <dbReference type="Pfam" id="PF12680"/>
    </source>
</evidence>
<organism evidence="9">
    <name type="scientific">freshwater metagenome</name>
    <dbReference type="NCBI Taxonomy" id="449393"/>
    <lineage>
        <taxon>unclassified sequences</taxon>
        <taxon>metagenomes</taxon>
        <taxon>ecological metagenomes</taxon>
    </lineage>
</organism>
<dbReference type="EMBL" id="CAFBMK010000255">
    <property type="protein sequence ID" value="CAB4942410.1"/>
    <property type="molecule type" value="Genomic_DNA"/>
</dbReference>
<dbReference type="InterPro" id="IPR013324">
    <property type="entry name" value="RNA_pol_sigma_r3/r4-like"/>
</dbReference>
<evidence type="ECO:0000256" key="1">
    <source>
        <dbReference type="ARBA" id="ARBA00010641"/>
    </source>
</evidence>
<dbReference type="InterPro" id="IPR014284">
    <property type="entry name" value="RNA_pol_sigma-70_dom"/>
</dbReference>
<comment type="similarity">
    <text evidence="1">Belongs to the sigma-70 factor family. ECF subfamily.</text>
</comment>
<keyword evidence="5" id="KW-0804">Transcription</keyword>
<dbReference type="PANTHER" id="PTHR43133">
    <property type="entry name" value="RNA POLYMERASE ECF-TYPE SIGMA FACTO"/>
    <property type="match status" value="1"/>
</dbReference>
<name>A0A6J7JGE1_9ZZZZ</name>
<feature type="domain" description="RNA polymerase sigma factor 70 region 4 type 2" evidence="7">
    <location>
        <begin position="141"/>
        <end position="193"/>
    </location>
</feature>